<feature type="compositionally biased region" description="Basic and acidic residues" evidence="3">
    <location>
        <begin position="181"/>
        <end position="193"/>
    </location>
</feature>
<reference evidence="5" key="2">
    <citation type="submission" date="2023-02" db="EMBL/GenBank/DDBJ databases">
        <authorList>
            <person name="Swenson N.G."/>
            <person name="Wegrzyn J.L."/>
            <person name="Mcevoy S.L."/>
        </authorList>
    </citation>
    <scope>NUCLEOTIDE SEQUENCE</scope>
    <source>
        <strain evidence="5">91603</strain>
        <tissue evidence="5">Leaf</tissue>
    </source>
</reference>
<evidence type="ECO:0000256" key="2">
    <source>
        <dbReference type="ARBA" id="ARBA00022737"/>
    </source>
</evidence>
<organism evidence="5 6">
    <name type="scientific">Acer negundo</name>
    <name type="common">Box elder</name>
    <dbReference type="NCBI Taxonomy" id="4023"/>
    <lineage>
        <taxon>Eukaryota</taxon>
        <taxon>Viridiplantae</taxon>
        <taxon>Streptophyta</taxon>
        <taxon>Embryophyta</taxon>
        <taxon>Tracheophyta</taxon>
        <taxon>Spermatophyta</taxon>
        <taxon>Magnoliopsida</taxon>
        <taxon>eudicotyledons</taxon>
        <taxon>Gunneridae</taxon>
        <taxon>Pentapetalae</taxon>
        <taxon>rosids</taxon>
        <taxon>malvids</taxon>
        <taxon>Sapindales</taxon>
        <taxon>Sapindaceae</taxon>
        <taxon>Hippocastanoideae</taxon>
        <taxon>Acereae</taxon>
        <taxon>Acer</taxon>
    </lineage>
</organism>
<name>A0AAD5JDR5_ACENE</name>
<gene>
    <name evidence="5" type="ORF">LWI28_018359</name>
</gene>
<feature type="domain" description="C-JID" evidence="4">
    <location>
        <begin position="54"/>
        <end position="167"/>
    </location>
</feature>
<sequence>MNTFQYYNCLKLDVKAIQTDAQTRIQLMADNVPEITSTSKRNNWSYWPNGNFCFPGSEIPEWVSYQNNEGSSLTIDMPPHWNNNFFGLVLCIVASCDSSDGSYSLVDCTSNFIDSDCYRQEKNCSLKISQCYKTTLEHPNSDHVTTWEHPKSDHKRLLQGEKVWGSSSKVQDEYSDESTESGDHDIAEEDSQKRIKQRNIVHEQQPNIDNQDDIPRMSENFEGIIGSRSRDEEHESRSGSDNMDCGSGDDQDAADNLPRKKRKHRHIPYQIQSLEARGVKRAGRVCGRV</sequence>
<evidence type="ECO:0000313" key="5">
    <source>
        <dbReference type="EMBL" id="KAI9195813.1"/>
    </source>
</evidence>
<evidence type="ECO:0000256" key="1">
    <source>
        <dbReference type="ARBA" id="ARBA00022614"/>
    </source>
</evidence>
<feature type="compositionally biased region" description="Basic and acidic residues" evidence="3">
    <location>
        <begin position="228"/>
        <end position="238"/>
    </location>
</feature>
<evidence type="ECO:0000256" key="3">
    <source>
        <dbReference type="SAM" id="MobiDB-lite"/>
    </source>
</evidence>
<feature type="region of interest" description="Disordered" evidence="3">
    <location>
        <begin position="160"/>
        <end position="269"/>
    </location>
</feature>
<evidence type="ECO:0000259" key="4">
    <source>
        <dbReference type="Pfam" id="PF20160"/>
    </source>
</evidence>
<dbReference type="EMBL" id="JAJSOW010000003">
    <property type="protein sequence ID" value="KAI9195813.1"/>
    <property type="molecule type" value="Genomic_DNA"/>
</dbReference>
<dbReference type="InterPro" id="IPR045344">
    <property type="entry name" value="C-JID"/>
</dbReference>
<dbReference type="Proteomes" id="UP001064489">
    <property type="component" value="Chromosome 1"/>
</dbReference>
<comment type="caution">
    <text evidence="5">The sequence shown here is derived from an EMBL/GenBank/DDBJ whole genome shotgun (WGS) entry which is preliminary data.</text>
</comment>
<evidence type="ECO:0000313" key="6">
    <source>
        <dbReference type="Proteomes" id="UP001064489"/>
    </source>
</evidence>
<dbReference type="Pfam" id="PF20160">
    <property type="entry name" value="C-JID"/>
    <property type="match status" value="1"/>
</dbReference>
<proteinExistence type="predicted"/>
<dbReference type="AlphaFoldDB" id="A0AAD5JDR5"/>
<accession>A0AAD5JDR5</accession>
<keyword evidence="1" id="KW-0433">Leucine-rich repeat</keyword>
<reference evidence="5" key="1">
    <citation type="journal article" date="2022" name="Plant J.">
        <title>Strategies of tolerance reflected in two North American maple genomes.</title>
        <authorList>
            <person name="McEvoy S.L."/>
            <person name="Sezen U.U."/>
            <person name="Trouern-Trend A."/>
            <person name="McMahon S.M."/>
            <person name="Schaberg P.G."/>
            <person name="Yang J."/>
            <person name="Wegrzyn J.L."/>
            <person name="Swenson N.G."/>
        </authorList>
    </citation>
    <scope>NUCLEOTIDE SEQUENCE</scope>
    <source>
        <strain evidence="5">91603</strain>
    </source>
</reference>
<keyword evidence="2" id="KW-0677">Repeat</keyword>
<protein>
    <recommendedName>
        <fullName evidence="4">C-JID domain-containing protein</fullName>
    </recommendedName>
</protein>
<keyword evidence="6" id="KW-1185">Reference proteome</keyword>